<accession>U6KIK1</accession>
<dbReference type="Proteomes" id="UP000030744">
    <property type="component" value="Unassembled WGS sequence"/>
</dbReference>
<evidence type="ECO:0000313" key="3">
    <source>
        <dbReference type="Proteomes" id="UP000030744"/>
    </source>
</evidence>
<proteinExistence type="predicted"/>
<reference evidence="2" key="1">
    <citation type="submission" date="2013-10" db="EMBL/GenBank/DDBJ databases">
        <title>Genomic analysis of the causative agents of coccidiosis in chickens.</title>
        <authorList>
            <person name="Reid A.J."/>
            <person name="Blake D."/>
            <person name="Billington K."/>
            <person name="Browne H."/>
            <person name="Dunn M."/>
            <person name="Hung S."/>
            <person name="Kawahara F."/>
            <person name="Miranda-Saavedra D."/>
            <person name="Mourier T."/>
            <person name="Nagra H."/>
            <person name="Otto T.D."/>
            <person name="Rawlings N."/>
            <person name="Sanchez A."/>
            <person name="Sanders M."/>
            <person name="Subramaniam C."/>
            <person name="Tay Y."/>
            <person name="Dear P."/>
            <person name="Doerig C."/>
            <person name="Gruber A."/>
            <person name="Parkinson J."/>
            <person name="Shirley M."/>
            <person name="Wan K.L."/>
            <person name="Berriman M."/>
            <person name="Tomley F."/>
            <person name="Pain A."/>
        </authorList>
    </citation>
    <scope>NUCLEOTIDE SEQUENCE [LARGE SCALE GENOMIC DNA]</scope>
    <source>
        <strain evidence="2">Houghton</strain>
    </source>
</reference>
<feature type="compositionally biased region" description="Low complexity" evidence="1">
    <location>
        <begin position="190"/>
        <end position="214"/>
    </location>
</feature>
<evidence type="ECO:0000256" key="1">
    <source>
        <dbReference type="SAM" id="MobiDB-lite"/>
    </source>
</evidence>
<feature type="compositionally biased region" description="Low complexity" evidence="1">
    <location>
        <begin position="131"/>
        <end position="141"/>
    </location>
</feature>
<dbReference type="RefSeq" id="XP_013357855.1">
    <property type="nucleotide sequence ID" value="XM_013502401.1"/>
</dbReference>
<dbReference type="AlphaFoldDB" id="U6KIK1"/>
<feature type="compositionally biased region" description="Polar residues" evidence="1">
    <location>
        <begin position="118"/>
        <end position="130"/>
    </location>
</feature>
<organism evidence="2 3">
    <name type="scientific">Eimeria mitis</name>
    <dbReference type="NCBI Taxonomy" id="44415"/>
    <lineage>
        <taxon>Eukaryota</taxon>
        <taxon>Sar</taxon>
        <taxon>Alveolata</taxon>
        <taxon>Apicomplexa</taxon>
        <taxon>Conoidasida</taxon>
        <taxon>Coccidia</taxon>
        <taxon>Eucoccidiorida</taxon>
        <taxon>Eimeriorina</taxon>
        <taxon>Eimeriidae</taxon>
        <taxon>Eimeria</taxon>
    </lineage>
</organism>
<protein>
    <submittedName>
        <fullName evidence="2">Uncharacterized protein</fullName>
    </submittedName>
</protein>
<dbReference type="EMBL" id="HG688115">
    <property type="protein sequence ID" value="CDJ35293.1"/>
    <property type="molecule type" value="Genomic_DNA"/>
</dbReference>
<feature type="compositionally biased region" description="Low complexity" evidence="1">
    <location>
        <begin position="151"/>
        <end position="180"/>
    </location>
</feature>
<feature type="region of interest" description="Disordered" evidence="1">
    <location>
        <begin position="40"/>
        <end position="233"/>
    </location>
</feature>
<keyword evidence="3" id="KW-1185">Reference proteome</keyword>
<sequence length="309" mass="31676">MGKRMWAPVTRPTRTPILPVADSWVGRSVALGSWASRDGLAAGSHYGSLLPPTDEVSEPGAASTLPRNSRITGTTEAAGASRGAGASRAAGDGRRVKPPSGVSTRTQRGSRTDEDTAEQGTSRTASASDNGSEGSEGTEGSAGREGEEAAEGATEPGSSSAGAVGGAAKASEGSEGTEGSAGREGEEAAEGATEPGSSSAGAVGGAAKAKAAADASRRKDTRPFWQPKPAPLPHWAFPEVQDPEARSDLAALTNFMKTLRVPRRHHREGKCSVVLNGIFFEFTIVEVVRKAVWAGQDVEKAVWAGQDVE</sequence>
<feature type="compositionally biased region" description="Polar residues" evidence="1">
    <location>
        <begin position="65"/>
        <end position="75"/>
    </location>
</feature>
<evidence type="ECO:0000313" key="2">
    <source>
        <dbReference type="EMBL" id="CDJ35293.1"/>
    </source>
</evidence>
<dbReference type="VEuPathDB" id="ToxoDB:EMH_0025120"/>
<reference evidence="2" key="2">
    <citation type="submission" date="2013-10" db="EMBL/GenBank/DDBJ databases">
        <authorList>
            <person name="Aslett M."/>
        </authorList>
    </citation>
    <scope>NUCLEOTIDE SEQUENCE [LARGE SCALE GENOMIC DNA]</scope>
    <source>
        <strain evidence="2">Houghton</strain>
    </source>
</reference>
<feature type="compositionally biased region" description="Low complexity" evidence="1">
    <location>
        <begin position="77"/>
        <end position="90"/>
    </location>
</feature>
<dbReference type="GeneID" id="25377381"/>
<gene>
    <name evidence="2" type="ORF">EMH_0025120</name>
</gene>
<name>U6KIK1_9EIME</name>